<proteinExistence type="predicted"/>
<name>A0ABS7RAZ5_9HYPH</name>
<protein>
    <submittedName>
        <fullName evidence="1">Uncharacterized protein</fullName>
    </submittedName>
</protein>
<dbReference type="RefSeq" id="WP_223017279.1">
    <property type="nucleotide sequence ID" value="NZ_CBDDPV010000002.1"/>
</dbReference>
<dbReference type="EMBL" id="JAHSQO010000005">
    <property type="protein sequence ID" value="MBY8918120.1"/>
    <property type="molecule type" value="Genomic_DNA"/>
</dbReference>
<sequence>MSAFLVGTIADKRRGANSLSMDQYEITARTMFAALERGSWKLQPPSVREEWLAKARALHAAIDAGKWPLTTGLWP</sequence>
<organism evidence="1 2">
    <name type="scientific">Nitratireductor rhodophyticola</name>
    <dbReference type="NCBI Taxonomy" id="2854036"/>
    <lineage>
        <taxon>Bacteria</taxon>
        <taxon>Pseudomonadati</taxon>
        <taxon>Pseudomonadota</taxon>
        <taxon>Alphaproteobacteria</taxon>
        <taxon>Hyphomicrobiales</taxon>
        <taxon>Phyllobacteriaceae</taxon>
        <taxon>Nitratireductor</taxon>
    </lineage>
</organism>
<reference evidence="1 2" key="1">
    <citation type="submission" date="2021-06" db="EMBL/GenBank/DDBJ databases">
        <title>Nitratireductor porphyridii sp. nov., isolated from a small marine red alga, Porphyridium purpureum in South Korea.</title>
        <authorList>
            <person name="Kim K.H."/>
            <person name="Kristyanto S."/>
            <person name="Jeon C.O."/>
        </authorList>
    </citation>
    <scope>NUCLEOTIDE SEQUENCE [LARGE SCALE GENOMIC DNA]</scope>
    <source>
        <strain evidence="1 2">R6</strain>
    </source>
</reference>
<comment type="caution">
    <text evidence="1">The sequence shown here is derived from an EMBL/GenBank/DDBJ whole genome shotgun (WGS) entry which is preliminary data.</text>
</comment>
<evidence type="ECO:0000313" key="2">
    <source>
        <dbReference type="Proteomes" id="UP000777661"/>
    </source>
</evidence>
<evidence type="ECO:0000313" key="1">
    <source>
        <dbReference type="EMBL" id="MBY8918120.1"/>
    </source>
</evidence>
<keyword evidence="2" id="KW-1185">Reference proteome</keyword>
<gene>
    <name evidence="1" type="ORF">KVG22_16065</name>
</gene>
<dbReference type="Proteomes" id="UP000777661">
    <property type="component" value="Unassembled WGS sequence"/>
</dbReference>
<accession>A0ABS7RAZ5</accession>